<name>A0A7L7LAQ6_9BACT</name>
<feature type="transmembrane region" description="Helical" evidence="1">
    <location>
        <begin position="1049"/>
        <end position="1070"/>
    </location>
</feature>
<proteinExistence type="predicted"/>
<keyword evidence="1" id="KW-1133">Transmembrane helix</keyword>
<feature type="transmembrane region" description="Helical" evidence="1">
    <location>
        <begin position="691"/>
        <end position="710"/>
    </location>
</feature>
<feature type="transmembrane region" description="Helical" evidence="1">
    <location>
        <begin position="336"/>
        <end position="357"/>
    </location>
</feature>
<protein>
    <recommendedName>
        <fullName evidence="4">Cache domain-containing protein</fullName>
    </recommendedName>
</protein>
<dbReference type="Proteomes" id="UP000514509">
    <property type="component" value="Chromosome"/>
</dbReference>
<feature type="transmembrane region" description="Helical" evidence="1">
    <location>
        <begin position="620"/>
        <end position="645"/>
    </location>
</feature>
<gene>
    <name evidence="2" type="ORF">HUW48_17065</name>
</gene>
<feature type="transmembrane region" description="Helical" evidence="1">
    <location>
        <begin position="1454"/>
        <end position="1478"/>
    </location>
</feature>
<organism evidence="2 3">
    <name type="scientific">Adhaeribacter radiodurans</name>
    <dbReference type="NCBI Taxonomy" id="2745197"/>
    <lineage>
        <taxon>Bacteria</taxon>
        <taxon>Pseudomonadati</taxon>
        <taxon>Bacteroidota</taxon>
        <taxon>Cytophagia</taxon>
        <taxon>Cytophagales</taxon>
        <taxon>Hymenobacteraceae</taxon>
        <taxon>Adhaeribacter</taxon>
    </lineage>
</organism>
<evidence type="ECO:0000313" key="3">
    <source>
        <dbReference type="Proteomes" id="UP000514509"/>
    </source>
</evidence>
<keyword evidence="3" id="KW-1185">Reference proteome</keyword>
<dbReference type="EMBL" id="CP055153">
    <property type="protein sequence ID" value="QMU29635.1"/>
    <property type="molecule type" value="Genomic_DNA"/>
</dbReference>
<evidence type="ECO:0000313" key="2">
    <source>
        <dbReference type="EMBL" id="QMU29635.1"/>
    </source>
</evidence>
<feature type="transmembrane region" description="Helical" evidence="1">
    <location>
        <begin position="792"/>
        <end position="813"/>
    </location>
</feature>
<sequence length="1490" mass="171428">MPAISRQTRHFTVLLLTSLGIIAFTLIYVFGYVPENEKRINARSYRVLQRIGENMSTSVRNYNLYVGSSFVSNAILKTVSDMNLFEEADSLSNETLLTALRTADRRDSLTGKFGLRFHFKDSGQKAEEPNTTKKIDYQEENGQLYLHFKTKISGRAFRLLEDEISRKGKLSGKIRNNEYYIKVPVDSLLNSLMRGDAFDYLIVLRQSGTKEDEKKRMVPPYTLVYNSGHSADLIPLDTLGVLANKSTENGPAQASIAGVPYKLFTLTQRVGFDEKWILYGAMPAEKYEAESRAIPIHIVSLAALMVVLVFMGFPFLKLALMNKQERLYRQDVLLSFLSLVLGVALVVLLIFDCYSYYGVDRFTEKERLEQFSKELQHNLKKEIKFLLAQIKVFEEAASAKDSRFKPNPFWLSVDQNNRIKKTSENYFPAFYRVFWSDRNGMMTNSWAPLNQNNTRAYVGYRPYFRVIQANGGWALGTETPKFVLESITSTTDGEKYAVLSTKSNLTTDTENQIRVVALATKLSSLYKTLLPPGYGFCLIDKSGKVLFHQNQNLNLNENLLEETGNNPYLKAALYGQIPVHFASNYQGNQQQLFVSPIKDLPFFLVTFVNDAYHRAFNLNLVVLTAMFLSLYLVSIAILTAFIIYLNEGLFDISFKWLWPKRDISFYYFKITVALVFIISLILLIANIRYQISVYFIHVYAALYTFVFIYSTLNCTSFRVTLRKSWLILVGFNVIGLLVSFSVFLLAGLFQILVILLFLTIDQNPKINKLLHSCCQLKVIKYILPEAQKYCRIYVAMLVFWSILISGLPAFMLFRVAYNYEAELAVRYNQAYLAQDLENVKNYNYGYTAITEILGYIPPAVVFRKQTKPYCPEYMKVFYSLRGNKATVLDSLRKSVVPDSVKILTKMGYPYTRFFNQTTYSTNSVVSKRIYYPIAYIFTKSNKFTPIIALTPEPPQPPNQKVQVSNIVGLAWPQLNGETDLLNNFIPVLQPIFQNVLANGYFLKTSYTDRWEPINRHYLQFSYQNQENHIWLSSYMPKYKVPSLFSKSGWIFWIDISVLLVLFYTLISFVIKRLFNIDLVANAQTKHWDLSLLQVTDKNKIFLISLPHSPDIKEIISEENKGYNCLFKEFNLDTSGNADDLITAKNKFNTTLKVLTSLLKKERIYYSLKFKKRPPVVFLLIQNFDYELFSKTSLELKIYILRALLTFPDAKIILQSTLHPSVWEDSLKEKQLESGRVLVDTEYTHLLQQLLVLLNTYTKMYQPLQHPVSFLPAEHKLLWNYKIAPEYLVNSKADLLGLIEKECAAAEYLEKHYIKVMQNFVHENYSTITLQRADVVSRLQNLAQFYYWSLWHSCTAEEQYFLFDMAQDGLVNSKNVQVLSSLLGKGLLIVDKDGLLKIMNESFKNFILVAVNPEDALRLEKNSTQGSSWAVYKTPLLLVLIGAILFFFFTQKTSWANIIAVLTAVSTFLSILPRFSLLIPSFLANKESKSE</sequence>
<feature type="transmembrane region" description="Helical" evidence="1">
    <location>
        <begin position="296"/>
        <end position="316"/>
    </location>
</feature>
<dbReference type="KEGG" id="add:HUW48_17065"/>
<feature type="transmembrane region" description="Helical" evidence="1">
    <location>
        <begin position="665"/>
        <end position="684"/>
    </location>
</feature>
<feature type="transmembrane region" description="Helical" evidence="1">
    <location>
        <begin position="725"/>
        <end position="758"/>
    </location>
</feature>
<evidence type="ECO:0000256" key="1">
    <source>
        <dbReference type="SAM" id="Phobius"/>
    </source>
</evidence>
<keyword evidence="1" id="KW-0472">Membrane</keyword>
<reference evidence="2 3" key="1">
    <citation type="submission" date="2020-08" db="EMBL/GenBank/DDBJ databases">
        <title>Adhaeribacter dokdonensis sp. nov., isolated from the rhizosphere of Elymus tsukushiensis, a plant native to the Dokdo Islands, Republic of Korea.</title>
        <authorList>
            <person name="Ghim S.Y."/>
        </authorList>
    </citation>
    <scope>NUCLEOTIDE SEQUENCE [LARGE SCALE GENOMIC DNA]</scope>
    <source>
        <strain evidence="2 3">KUDC8001</strain>
    </source>
</reference>
<feature type="transmembrane region" description="Helical" evidence="1">
    <location>
        <begin position="12"/>
        <end position="33"/>
    </location>
</feature>
<keyword evidence="1" id="KW-0812">Transmembrane</keyword>
<evidence type="ECO:0008006" key="4">
    <source>
        <dbReference type="Google" id="ProtNLM"/>
    </source>
</evidence>
<dbReference type="RefSeq" id="WP_182412095.1">
    <property type="nucleotide sequence ID" value="NZ_CP055153.1"/>
</dbReference>
<accession>A0A7L7LAQ6</accession>
<feature type="transmembrane region" description="Helical" evidence="1">
    <location>
        <begin position="1429"/>
        <end position="1448"/>
    </location>
</feature>